<dbReference type="WBParaSite" id="Pan_g13075.t1">
    <property type="protein sequence ID" value="Pan_g13075.t1"/>
    <property type="gene ID" value="Pan_g13075"/>
</dbReference>
<evidence type="ECO:0000256" key="1">
    <source>
        <dbReference type="SAM" id="Phobius"/>
    </source>
</evidence>
<keyword evidence="1" id="KW-0812">Transmembrane</keyword>
<dbReference type="Proteomes" id="UP000492821">
    <property type="component" value="Unassembled WGS sequence"/>
</dbReference>
<protein>
    <submittedName>
        <fullName evidence="3">Ion_trans domain-containing protein</fullName>
    </submittedName>
</protein>
<reference evidence="3" key="2">
    <citation type="submission" date="2020-10" db="UniProtKB">
        <authorList>
            <consortium name="WormBaseParasite"/>
        </authorList>
    </citation>
    <scope>IDENTIFICATION</scope>
</reference>
<organism evidence="2 3">
    <name type="scientific">Panagrellus redivivus</name>
    <name type="common">Microworm</name>
    <dbReference type="NCBI Taxonomy" id="6233"/>
    <lineage>
        <taxon>Eukaryota</taxon>
        <taxon>Metazoa</taxon>
        <taxon>Ecdysozoa</taxon>
        <taxon>Nematoda</taxon>
        <taxon>Chromadorea</taxon>
        <taxon>Rhabditida</taxon>
        <taxon>Tylenchina</taxon>
        <taxon>Panagrolaimomorpha</taxon>
        <taxon>Panagrolaimoidea</taxon>
        <taxon>Panagrolaimidae</taxon>
        <taxon>Panagrellus</taxon>
    </lineage>
</organism>
<keyword evidence="1" id="KW-1133">Transmembrane helix</keyword>
<reference evidence="2" key="1">
    <citation type="journal article" date="2013" name="Genetics">
        <title>The draft genome and transcriptome of Panagrellus redivivus are shaped by the harsh demands of a free-living lifestyle.</title>
        <authorList>
            <person name="Srinivasan J."/>
            <person name="Dillman A.R."/>
            <person name="Macchietto M.G."/>
            <person name="Heikkinen L."/>
            <person name="Lakso M."/>
            <person name="Fracchia K.M."/>
            <person name="Antoshechkin I."/>
            <person name="Mortazavi A."/>
            <person name="Wong G."/>
            <person name="Sternberg P.W."/>
        </authorList>
    </citation>
    <scope>NUCLEOTIDE SEQUENCE [LARGE SCALE GENOMIC DNA]</scope>
    <source>
        <strain evidence="2">MT8872</strain>
    </source>
</reference>
<keyword evidence="2" id="KW-1185">Reference proteome</keyword>
<accession>A0A7E4UUQ2</accession>
<proteinExistence type="predicted"/>
<name>A0A7E4UUQ2_PANRE</name>
<feature type="transmembrane region" description="Helical" evidence="1">
    <location>
        <begin position="30"/>
        <end position="55"/>
    </location>
</feature>
<dbReference type="AlphaFoldDB" id="A0A7E4UUQ2"/>
<evidence type="ECO:0000313" key="2">
    <source>
        <dbReference type="Proteomes" id="UP000492821"/>
    </source>
</evidence>
<keyword evidence="1" id="KW-0472">Membrane</keyword>
<evidence type="ECO:0000313" key="3">
    <source>
        <dbReference type="WBParaSite" id="Pan_g13075.t1"/>
    </source>
</evidence>
<sequence length="119" mass="13459">MNTLIADVFNSLVSKLKQSFLLGLFSRLDAIVTIIITSLVGGVWMLSLVVMLACVEANNHVAEGDPEVECFCNTATRTVHNQVMCAWNDFNLSDKQLKFLYVQREPKKPNFVEIEDDYE</sequence>